<dbReference type="Pfam" id="PF00528">
    <property type="entry name" value="BPD_transp_1"/>
    <property type="match status" value="1"/>
</dbReference>
<evidence type="ECO:0000256" key="5">
    <source>
        <dbReference type="RuleBase" id="RU363032"/>
    </source>
</evidence>
<dbReference type="CDD" id="cd06261">
    <property type="entry name" value="TM_PBP2"/>
    <property type="match status" value="1"/>
</dbReference>
<feature type="transmembrane region" description="Helical" evidence="5">
    <location>
        <begin position="112"/>
        <end position="129"/>
    </location>
</feature>
<evidence type="ECO:0000256" key="3">
    <source>
        <dbReference type="ARBA" id="ARBA00022989"/>
    </source>
</evidence>
<feature type="transmembrane region" description="Helical" evidence="5">
    <location>
        <begin position="192"/>
        <end position="216"/>
    </location>
</feature>
<dbReference type="PANTHER" id="PTHR42922">
    <property type="entry name" value="PHOSPHATE TRANSPORT SYSTEM PERMEASE PROTEIN PSTA"/>
    <property type="match status" value="1"/>
</dbReference>
<keyword evidence="5" id="KW-0813">Transport</keyword>
<feature type="domain" description="ABC transmembrane type-1" evidence="6">
    <location>
        <begin position="69"/>
        <end position="274"/>
    </location>
</feature>
<feature type="transmembrane region" description="Helical" evidence="5">
    <location>
        <begin position="259"/>
        <end position="280"/>
    </location>
</feature>
<evidence type="ECO:0000259" key="6">
    <source>
        <dbReference type="PROSITE" id="PS50928"/>
    </source>
</evidence>
<dbReference type="PATRIC" id="fig|1280514.3.peg.2721"/>
<feature type="transmembrane region" description="Helical" evidence="5">
    <location>
        <begin position="69"/>
        <end position="92"/>
    </location>
</feature>
<dbReference type="InterPro" id="IPR035906">
    <property type="entry name" value="MetI-like_sf"/>
</dbReference>
<keyword evidence="8" id="KW-1185">Reference proteome</keyword>
<feature type="transmembrane region" description="Helical" evidence="5">
    <location>
        <begin position="14"/>
        <end position="43"/>
    </location>
</feature>
<dbReference type="RefSeq" id="WP_052605709.1">
    <property type="nucleotide sequence ID" value="NZ_JXYS01000066.1"/>
</dbReference>
<keyword evidence="3 5" id="KW-1133">Transmembrane helix</keyword>
<dbReference type="SUPFAM" id="SSF161098">
    <property type="entry name" value="MetI-like"/>
    <property type="match status" value="1"/>
</dbReference>
<dbReference type="GO" id="GO:0055085">
    <property type="term" value="P:transmembrane transport"/>
    <property type="evidence" value="ECO:0007669"/>
    <property type="project" value="InterPro"/>
</dbReference>
<dbReference type="InterPro" id="IPR051408">
    <property type="entry name" value="Phosphate_transprt_permease"/>
</dbReference>
<organism evidence="7 8">
    <name type="scientific">Acidithrix ferrooxidans</name>
    <dbReference type="NCBI Taxonomy" id="1280514"/>
    <lineage>
        <taxon>Bacteria</taxon>
        <taxon>Bacillati</taxon>
        <taxon>Actinomycetota</taxon>
        <taxon>Acidimicrobiia</taxon>
        <taxon>Acidimicrobiales</taxon>
        <taxon>Acidimicrobiaceae</taxon>
        <taxon>Acidithrix</taxon>
    </lineage>
</organism>
<dbReference type="Proteomes" id="UP000032360">
    <property type="component" value="Unassembled WGS sequence"/>
</dbReference>
<dbReference type="PANTHER" id="PTHR42922:SF1">
    <property type="entry name" value="PHOSPHATE TRANSPORT SYSTEM PERMEASE PROTEIN PSTA"/>
    <property type="match status" value="1"/>
</dbReference>
<feature type="transmembrane region" description="Helical" evidence="5">
    <location>
        <begin position="135"/>
        <end position="155"/>
    </location>
</feature>
<evidence type="ECO:0000313" key="8">
    <source>
        <dbReference type="Proteomes" id="UP000032360"/>
    </source>
</evidence>
<dbReference type="InterPro" id="IPR000515">
    <property type="entry name" value="MetI-like"/>
</dbReference>
<comment type="caution">
    <text evidence="7">The sequence shown here is derived from an EMBL/GenBank/DDBJ whole genome shotgun (WGS) entry which is preliminary data.</text>
</comment>
<gene>
    <name evidence="7" type="primary">pstA</name>
    <name evidence="7" type="ORF">AXFE_20780</name>
</gene>
<dbReference type="STRING" id="1280514.AXFE_20780"/>
<dbReference type="EMBL" id="JXYS01000066">
    <property type="protein sequence ID" value="KJF17081.1"/>
    <property type="molecule type" value="Genomic_DNA"/>
</dbReference>
<keyword evidence="2 5" id="KW-0812">Transmembrane</keyword>
<evidence type="ECO:0000256" key="4">
    <source>
        <dbReference type="ARBA" id="ARBA00023136"/>
    </source>
</evidence>
<sequence length="289" mass="30580">MSQDTSRHSGNRKLINLAVIVLCSIALVLVIAPSIWIVLQVIIRALPHFSWSVITQNGVGLGGGLKNEIVGTATITTGVMVVAGSIGILSGIYLSQFAKGRTAVILRSSSEVLAGIPSIVIGYIGYTALVVGLHWGFSLGAGLLTLSAMVVPYIAKTTEVALRQVPTAYIEGAEALGFKPTRILTRISLKTALPGIATGLIVALAISIGETAPLLYTAGYSQNLPKLALTHSPLGYLTYAVWTFYNQPTVAAQRLSFDAAMLLVIFVLALIAISRLIVAFTQRHSEAKR</sequence>
<proteinExistence type="inferred from homology"/>
<protein>
    <submittedName>
        <fullName evidence="7">Phosphate transport system permease protein PstA</fullName>
    </submittedName>
</protein>
<reference evidence="7 8" key="1">
    <citation type="submission" date="2015-01" db="EMBL/GenBank/DDBJ databases">
        <title>Draft genome of the acidophilic iron oxidizer Acidithrix ferrooxidans strain Py-F3.</title>
        <authorList>
            <person name="Poehlein A."/>
            <person name="Eisen S."/>
            <person name="Schloemann M."/>
            <person name="Johnson B.D."/>
            <person name="Daniel R."/>
            <person name="Muehling M."/>
        </authorList>
    </citation>
    <scope>NUCLEOTIDE SEQUENCE [LARGE SCALE GENOMIC DNA]</scope>
    <source>
        <strain evidence="7 8">Py-F3</strain>
    </source>
</reference>
<dbReference type="PROSITE" id="PS50928">
    <property type="entry name" value="ABC_TM1"/>
    <property type="match status" value="1"/>
</dbReference>
<evidence type="ECO:0000256" key="2">
    <source>
        <dbReference type="ARBA" id="ARBA00022692"/>
    </source>
</evidence>
<evidence type="ECO:0000313" key="7">
    <source>
        <dbReference type="EMBL" id="KJF17081.1"/>
    </source>
</evidence>
<comment type="similarity">
    <text evidence="5">Belongs to the binding-protein-dependent transport system permease family.</text>
</comment>
<dbReference type="AlphaFoldDB" id="A0A0D8HJ14"/>
<accession>A0A0D8HJ14</accession>
<name>A0A0D8HJ14_9ACTN</name>
<keyword evidence="4 5" id="KW-0472">Membrane</keyword>
<dbReference type="GO" id="GO:0005886">
    <property type="term" value="C:plasma membrane"/>
    <property type="evidence" value="ECO:0007669"/>
    <property type="project" value="UniProtKB-SubCell"/>
</dbReference>
<evidence type="ECO:0000256" key="1">
    <source>
        <dbReference type="ARBA" id="ARBA00004141"/>
    </source>
</evidence>
<comment type="subcellular location">
    <subcellularLocation>
        <location evidence="5">Cell membrane</location>
        <topology evidence="5">Multi-pass membrane protein</topology>
    </subcellularLocation>
    <subcellularLocation>
        <location evidence="1">Membrane</location>
        <topology evidence="1">Multi-pass membrane protein</topology>
    </subcellularLocation>
</comment>
<dbReference type="Gene3D" id="1.10.3720.10">
    <property type="entry name" value="MetI-like"/>
    <property type="match status" value="1"/>
</dbReference>